<comment type="caution">
    <text evidence="1">The sequence shown here is derived from an EMBL/GenBank/DDBJ whole genome shotgun (WGS) entry which is preliminary data.</text>
</comment>
<evidence type="ECO:0000313" key="2">
    <source>
        <dbReference type="Proteomes" id="UP000253769"/>
    </source>
</evidence>
<gene>
    <name evidence="1" type="ORF">DV711_03035</name>
</gene>
<dbReference type="Proteomes" id="UP000253769">
    <property type="component" value="Unassembled WGS sequence"/>
</dbReference>
<dbReference type="InterPro" id="IPR021223">
    <property type="entry name" value="AbiGi"/>
</dbReference>
<dbReference type="EMBL" id="QQOH01000001">
    <property type="protein sequence ID" value="RDE24580.1"/>
    <property type="molecule type" value="Genomic_DNA"/>
</dbReference>
<dbReference type="RefSeq" id="WP_114694167.1">
    <property type="nucleotide sequence ID" value="NZ_QQOH01000001.1"/>
</dbReference>
<name>A0A369WR68_9GAMM</name>
<keyword evidence="2" id="KW-1185">Reference proteome</keyword>
<accession>A0A369WR68</accession>
<reference evidence="1 2" key="1">
    <citation type="submission" date="2018-07" db="EMBL/GenBank/DDBJ databases">
        <title>Motiliproteus coralliicola sp. nov., a bacterium isolated from Coral.</title>
        <authorList>
            <person name="Wang G."/>
        </authorList>
    </citation>
    <scope>NUCLEOTIDE SEQUENCE [LARGE SCALE GENOMIC DNA]</scope>
    <source>
        <strain evidence="1 2">C34</strain>
    </source>
</reference>
<protein>
    <submittedName>
        <fullName evidence="1">Uncharacterized protein</fullName>
    </submittedName>
</protein>
<dbReference type="AlphaFoldDB" id="A0A369WR68"/>
<organism evidence="1 2">
    <name type="scientific">Motiliproteus coralliicola</name>
    <dbReference type="NCBI Taxonomy" id="2283196"/>
    <lineage>
        <taxon>Bacteria</taxon>
        <taxon>Pseudomonadati</taxon>
        <taxon>Pseudomonadota</taxon>
        <taxon>Gammaproteobacteria</taxon>
        <taxon>Oceanospirillales</taxon>
        <taxon>Oceanospirillaceae</taxon>
        <taxon>Motiliproteus</taxon>
    </lineage>
</organism>
<dbReference type="OrthoDB" id="7057746at2"/>
<proteinExistence type="predicted"/>
<evidence type="ECO:0000313" key="1">
    <source>
        <dbReference type="EMBL" id="RDE24580.1"/>
    </source>
</evidence>
<dbReference type="Pfam" id="PF10899">
    <property type="entry name" value="AbiGi"/>
    <property type="match status" value="1"/>
</dbReference>
<sequence length="360" mass="41622">MALPPPNSGAYWKEYEINTPTYRLSPLEKPDMSPYLVHLTGKNEILGILSEKDGCSGLIKSCVPKDSKSDWYKEKVVCFTESPLFAIDAFRYLRFARWQSDHRFGIGFSKDRLVSSGVRPVLYMDNSRVAQLKKLLDMLPQNPQHGVKLNSKKLLGMIMPLMNVMMENHPKQGFMWEREWRCCDRDGFEFSYDDIEIICCPKEEQEAIAKVLGDKANDIFFVQSWDQYDEVTEFLASRKAGWEDKVKIKDEKLDRLSTLKIQLSQELNKASAYRSYIEKLQGELDALSEYQESLSSQIGKIETEIRSQKARIVIEDSCVGCGVGFDEETGKHLWNDDDQYKDYLCGYCHYQAVIRPMEED</sequence>